<dbReference type="InterPro" id="IPR000639">
    <property type="entry name" value="Epox_hydrolase-like"/>
</dbReference>
<dbReference type="KEGG" id="halu:HUG12_07045"/>
<reference evidence="4 5" key="1">
    <citation type="submission" date="2020-06" db="EMBL/GenBank/DDBJ databases">
        <title>NJ-3-1, isolated from saline soil.</title>
        <authorList>
            <person name="Cui H.L."/>
            <person name="Shi X."/>
        </authorList>
    </citation>
    <scope>NUCLEOTIDE SEQUENCE [LARGE SCALE GENOMIC DNA]</scope>
    <source>
        <strain evidence="4 5">NJ-3-1</strain>
    </source>
</reference>
<dbReference type="Gene3D" id="3.40.50.1820">
    <property type="entry name" value="alpha/beta hydrolase"/>
    <property type="match status" value="1"/>
</dbReference>
<dbReference type="PANTHER" id="PTHR43329">
    <property type="entry name" value="EPOXIDE HYDROLASE"/>
    <property type="match status" value="1"/>
</dbReference>
<dbReference type="PRINTS" id="PR00412">
    <property type="entry name" value="EPOXHYDRLASE"/>
</dbReference>
<dbReference type="AlphaFoldDB" id="A0A7D5Q986"/>
<dbReference type="Pfam" id="PF00561">
    <property type="entry name" value="Abhydrolase_1"/>
    <property type="match status" value="1"/>
</dbReference>
<keyword evidence="5" id="KW-1185">Reference proteome</keyword>
<proteinExistence type="predicted"/>
<sequence>MSPASDEAGVDPSDPDGAGVAVDATDDLPPEVPGEARYVEANGRRFHVVEAGPADGDLVLLLHGFPEFWYGWRHQIRPLAEAGYRVVVPDQRGYNRSEKPEAVRDYRIEHLTADVLGFIDAHGRETAALVGHDWGGVVGWWVALRHPERLSTFVAANAPHPTVFRETLRSDPEQLLRSSYAAFFQLPVLPERASRALNWRLPTWLMRESSMPGTFSAADFDRYRAAWSRPGAFTAMLNWYRAAARERPRPSDPEVTVPTRIVWGAGDRFLRRLMAHDSLSYCVDGRFSHVDEATHWVQHEQPVRVADLILDELG</sequence>
<evidence type="ECO:0000313" key="5">
    <source>
        <dbReference type="Proteomes" id="UP000509626"/>
    </source>
</evidence>
<protein>
    <submittedName>
        <fullName evidence="4">Alpha/beta hydrolase</fullName>
    </submittedName>
</protein>
<feature type="region of interest" description="Disordered" evidence="2">
    <location>
        <begin position="1"/>
        <end position="31"/>
    </location>
</feature>
<dbReference type="SUPFAM" id="SSF53474">
    <property type="entry name" value="alpha/beta-Hydrolases"/>
    <property type="match status" value="1"/>
</dbReference>
<accession>A0A7D5Q986</accession>
<dbReference type="Proteomes" id="UP000509626">
    <property type="component" value="Chromosome"/>
</dbReference>
<dbReference type="InterPro" id="IPR000073">
    <property type="entry name" value="AB_hydrolase_1"/>
</dbReference>
<evidence type="ECO:0000256" key="2">
    <source>
        <dbReference type="SAM" id="MobiDB-lite"/>
    </source>
</evidence>
<evidence type="ECO:0000256" key="1">
    <source>
        <dbReference type="ARBA" id="ARBA00022801"/>
    </source>
</evidence>
<evidence type="ECO:0000313" key="4">
    <source>
        <dbReference type="EMBL" id="QLG61497.1"/>
    </source>
</evidence>
<feature type="domain" description="AB hydrolase-1" evidence="3">
    <location>
        <begin position="58"/>
        <end position="301"/>
    </location>
</feature>
<dbReference type="GO" id="GO:0016787">
    <property type="term" value="F:hydrolase activity"/>
    <property type="evidence" value="ECO:0007669"/>
    <property type="project" value="UniProtKB-KW"/>
</dbReference>
<dbReference type="InterPro" id="IPR029058">
    <property type="entry name" value="AB_hydrolase_fold"/>
</dbReference>
<keyword evidence="1 4" id="KW-0378">Hydrolase</keyword>
<organism evidence="4 5">
    <name type="scientific">Halorarum salinum</name>
    <dbReference type="NCBI Taxonomy" id="2743089"/>
    <lineage>
        <taxon>Archaea</taxon>
        <taxon>Methanobacteriati</taxon>
        <taxon>Methanobacteriota</taxon>
        <taxon>Stenosarchaea group</taxon>
        <taxon>Halobacteria</taxon>
        <taxon>Halobacteriales</taxon>
        <taxon>Haloferacaceae</taxon>
        <taxon>Halorarum</taxon>
    </lineage>
</organism>
<name>A0A7D5Q986_9EURY</name>
<dbReference type="OrthoDB" id="299757at2157"/>
<dbReference type="PRINTS" id="PR00111">
    <property type="entry name" value="ABHYDROLASE"/>
</dbReference>
<evidence type="ECO:0000259" key="3">
    <source>
        <dbReference type="Pfam" id="PF00561"/>
    </source>
</evidence>
<dbReference type="EMBL" id="CP058579">
    <property type="protein sequence ID" value="QLG61497.1"/>
    <property type="molecule type" value="Genomic_DNA"/>
</dbReference>
<dbReference type="RefSeq" id="WP_179268082.1">
    <property type="nucleotide sequence ID" value="NZ_CP058579.1"/>
</dbReference>
<dbReference type="GeneID" id="56037202"/>
<gene>
    <name evidence="4" type="ORF">HUG12_07045</name>
</gene>